<name>A0A9D3Z0K2_DREPO</name>
<evidence type="ECO:0000256" key="1">
    <source>
        <dbReference type="SAM" id="MobiDB-lite"/>
    </source>
</evidence>
<gene>
    <name evidence="2" type="ORF">DPMN_070323</name>
</gene>
<protein>
    <submittedName>
        <fullName evidence="2">Uncharacterized protein</fullName>
    </submittedName>
</protein>
<feature type="compositionally biased region" description="Low complexity" evidence="1">
    <location>
        <begin position="63"/>
        <end position="74"/>
    </location>
</feature>
<dbReference type="Proteomes" id="UP000828390">
    <property type="component" value="Unassembled WGS sequence"/>
</dbReference>
<sequence length="82" mass="8508">MPVRVTTLLAQCPTTSPGIMWAHPRAASRLMCAVRELGRSLGTGIRSLTVPQACFCLVGGHSSMASSTTSGSLTFESGLGLK</sequence>
<proteinExistence type="predicted"/>
<organism evidence="2 3">
    <name type="scientific">Dreissena polymorpha</name>
    <name type="common">Zebra mussel</name>
    <name type="synonym">Mytilus polymorpha</name>
    <dbReference type="NCBI Taxonomy" id="45954"/>
    <lineage>
        <taxon>Eukaryota</taxon>
        <taxon>Metazoa</taxon>
        <taxon>Spiralia</taxon>
        <taxon>Lophotrochozoa</taxon>
        <taxon>Mollusca</taxon>
        <taxon>Bivalvia</taxon>
        <taxon>Autobranchia</taxon>
        <taxon>Heteroconchia</taxon>
        <taxon>Euheterodonta</taxon>
        <taxon>Imparidentia</taxon>
        <taxon>Neoheterodontei</taxon>
        <taxon>Myida</taxon>
        <taxon>Dreissenoidea</taxon>
        <taxon>Dreissenidae</taxon>
        <taxon>Dreissena</taxon>
    </lineage>
</organism>
<reference evidence="2" key="1">
    <citation type="journal article" date="2019" name="bioRxiv">
        <title>The Genome of the Zebra Mussel, Dreissena polymorpha: A Resource for Invasive Species Research.</title>
        <authorList>
            <person name="McCartney M.A."/>
            <person name="Auch B."/>
            <person name="Kono T."/>
            <person name="Mallez S."/>
            <person name="Zhang Y."/>
            <person name="Obille A."/>
            <person name="Becker A."/>
            <person name="Abrahante J.E."/>
            <person name="Garbe J."/>
            <person name="Badalamenti J.P."/>
            <person name="Herman A."/>
            <person name="Mangelson H."/>
            <person name="Liachko I."/>
            <person name="Sullivan S."/>
            <person name="Sone E.D."/>
            <person name="Koren S."/>
            <person name="Silverstein K.A.T."/>
            <person name="Beckman K.B."/>
            <person name="Gohl D.M."/>
        </authorList>
    </citation>
    <scope>NUCLEOTIDE SEQUENCE</scope>
    <source>
        <strain evidence="2">Duluth1</strain>
        <tissue evidence="2">Whole animal</tissue>
    </source>
</reference>
<reference evidence="2" key="2">
    <citation type="submission" date="2020-11" db="EMBL/GenBank/DDBJ databases">
        <authorList>
            <person name="McCartney M.A."/>
            <person name="Auch B."/>
            <person name="Kono T."/>
            <person name="Mallez S."/>
            <person name="Becker A."/>
            <person name="Gohl D.M."/>
            <person name="Silverstein K.A.T."/>
            <person name="Koren S."/>
            <person name="Bechman K.B."/>
            <person name="Herman A."/>
            <person name="Abrahante J.E."/>
            <person name="Garbe J."/>
        </authorList>
    </citation>
    <scope>NUCLEOTIDE SEQUENCE</scope>
    <source>
        <strain evidence="2">Duluth1</strain>
        <tissue evidence="2">Whole animal</tissue>
    </source>
</reference>
<keyword evidence="3" id="KW-1185">Reference proteome</keyword>
<dbReference type="EMBL" id="JAIWYP010000014">
    <property type="protein sequence ID" value="KAH3710828.1"/>
    <property type="molecule type" value="Genomic_DNA"/>
</dbReference>
<evidence type="ECO:0000313" key="2">
    <source>
        <dbReference type="EMBL" id="KAH3710828.1"/>
    </source>
</evidence>
<accession>A0A9D3Z0K2</accession>
<comment type="caution">
    <text evidence="2">The sequence shown here is derived from an EMBL/GenBank/DDBJ whole genome shotgun (WGS) entry which is preliminary data.</text>
</comment>
<dbReference type="AlphaFoldDB" id="A0A9D3Z0K2"/>
<feature type="region of interest" description="Disordered" evidence="1">
    <location>
        <begin position="63"/>
        <end position="82"/>
    </location>
</feature>
<evidence type="ECO:0000313" key="3">
    <source>
        <dbReference type="Proteomes" id="UP000828390"/>
    </source>
</evidence>